<feature type="domain" description="C2H2-type" evidence="3">
    <location>
        <begin position="509"/>
        <end position="538"/>
    </location>
</feature>
<feature type="compositionally biased region" description="Low complexity" evidence="2">
    <location>
        <begin position="792"/>
        <end position="809"/>
    </location>
</feature>
<feature type="compositionally biased region" description="Low complexity" evidence="2">
    <location>
        <begin position="608"/>
        <end position="624"/>
    </location>
</feature>
<feature type="region of interest" description="Disordered" evidence="2">
    <location>
        <begin position="173"/>
        <end position="251"/>
    </location>
</feature>
<sequence length="893" mass="98130">MLKIYMKVDLPAETQFIQSLTVNNESSNKDTPYDSRGMAARRKGGMKLSAICDRLWRDREDPEAEEPPVDQWRRVAIEKWANGDCDGTEQRSADSLDCITPPEDTEEPEEQLAELSSTSSDAVAEIEKETTRSETVNGSASLADLSDLLGVFGLLEATARDDLLKATLNHISTSPAPPDLSSSDSRCPSPPTTVSSFHSPPNTNPCGSPLPSESPLQPPVTAPKTPPPPSRPSSSQGSVRGRGSSRRTSRYDLENVRFLHLFRPGEEGASPGMGGAIAFRTGRVGRPSKYDIQNVERIAALRAITSSTQAHFPTPSTPAPTMQVQPAPVVTSFSRTDSITSGTVSSTRNGLLESGVTEESNIYQKYITRFAASQLCGYSHCTYQYKEHYHCTDSECNFQRFTSKQDVTRHYNMHRKRENSLRHGFMRFAPLEDCGLYYQGCHLNGKSTHYHCMQVGCCKVYTSTSDVMTHENFHRKHAALISDGFQRFRAAEDCGQMECAFRAQKTTHFHCRRLGCMYTFKNKCDIEKHKSYHIKDDAYARDGFKKFYKYESCAFPGCAYSRASNHFHCIRPGCAFAFTSTGQMGSHKRKHLRRGSRGVLSANDEPTTDGSASSPSASTSVTSTILPTQSLPPAPVPTTSAIASTLMARLASPTSVQPSFEQDSESESSFQIQQIKPEVVENDVTQARSLDLSLKHSGDAGRNHLGSPEIKQPFPLVLANNNQSEEPSPSSSQFWETLVRRVDAGDPCESHCDFHAAEEHFHCKVNACGAAFLSVDRAAHHARFHCMQKDQSSSPSASPEATATSTLASVSMEGIPTSTAPPVATEGKPECNAGFCHVAEKWVCEAHFSAFAFHIALNNTPEFSYLLFSSAYHITQPIRVGVLLNKRTMVSST</sequence>
<feature type="compositionally biased region" description="Low complexity" evidence="2">
    <location>
        <begin position="232"/>
        <end position="242"/>
    </location>
</feature>
<feature type="compositionally biased region" description="Basic residues" evidence="2">
    <location>
        <begin position="586"/>
        <end position="596"/>
    </location>
</feature>
<evidence type="ECO:0000259" key="3">
    <source>
        <dbReference type="PROSITE" id="PS50157"/>
    </source>
</evidence>
<organism evidence="4 5">
    <name type="scientific">Eptatretus burgeri</name>
    <name type="common">Inshore hagfish</name>
    <dbReference type="NCBI Taxonomy" id="7764"/>
    <lineage>
        <taxon>Eukaryota</taxon>
        <taxon>Metazoa</taxon>
        <taxon>Chordata</taxon>
        <taxon>Craniata</taxon>
        <taxon>Vertebrata</taxon>
        <taxon>Cyclostomata</taxon>
        <taxon>Myxini</taxon>
        <taxon>Myxiniformes</taxon>
        <taxon>Myxinidae</taxon>
        <taxon>Eptatretinae</taxon>
        <taxon>Eptatretus</taxon>
    </lineage>
</organism>
<evidence type="ECO:0000256" key="1">
    <source>
        <dbReference type="PROSITE-ProRule" id="PRU00042"/>
    </source>
</evidence>
<dbReference type="GO" id="GO:0045664">
    <property type="term" value="P:regulation of neuron differentiation"/>
    <property type="evidence" value="ECO:0007669"/>
    <property type="project" value="TreeGrafter"/>
</dbReference>
<reference evidence="4" key="2">
    <citation type="submission" date="2025-09" db="UniProtKB">
        <authorList>
            <consortium name="Ensembl"/>
        </authorList>
    </citation>
    <scope>IDENTIFICATION</scope>
</reference>
<feature type="compositionally biased region" description="Polar residues" evidence="2">
    <location>
        <begin position="192"/>
        <end position="206"/>
    </location>
</feature>
<dbReference type="GO" id="GO:0008270">
    <property type="term" value="F:zinc ion binding"/>
    <property type="evidence" value="ECO:0007669"/>
    <property type="project" value="UniProtKB-KW"/>
</dbReference>
<accession>A0A8C4PWQ2</accession>
<dbReference type="SMART" id="SM00355">
    <property type="entry name" value="ZnF_C2H2"/>
    <property type="match status" value="5"/>
</dbReference>
<proteinExistence type="predicted"/>
<dbReference type="GO" id="GO:0000977">
    <property type="term" value="F:RNA polymerase II transcription regulatory region sequence-specific DNA binding"/>
    <property type="evidence" value="ECO:0007669"/>
    <property type="project" value="TreeGrafter"/>
</dbReference>
<keyword evidence="1" id="KW-0863">Zinc-finger</keyword>
<evidence type="ECO:0000313" key="5">
    <source>
        <dbReference type="Proteomes" id="UP000694388"/>
    </source>
</evidence>
<dbReference type="PROSITE" id="PS00028">
    <property type="entry name" value="ZINC_FINGER_C2H2_1"/>
    <property type="match status" value="4"/>
</dbReference>
<dbReference type="AlphaFoldDB" id="A0A8C4PWQ2"/>
<dbReference type="Proteomes" id="UP000694388">
    <property type="component" value="Unplaced"/>
</dbReference>
<dbReference type="PROSITE" id="PS50157">
    <property type="entry name" value="ZINC_FINGER_C2H2_2"/>
    <property type="match status" value="2"/>
</dbReference>
<feature type="domain" description="C2H2-type" evidence="3">
    <location>
        <begin position="761"/>
        <end position="790"/>
    </location>
</feature>
<dbReference type="GO" id="GO:0000981">
    <property type="term" value="F:DNA-binding transcription factor activity, RNA polymerase II-specific"/>
    <property type="evidence" value="ECO:0007669"/>
    <property type="project" value="TreeGrafter"/>
</dbReference>
<evidence type="ECO:0000256" key="2">
    <source>
        <dbReference type="SAM" id="MobiDB-lite"/>
    </source>
</evidence>
<feature type="region of interest" description="Disordered" evidence="2">
    <location>
        <begin position="789"/>
        <end position="826"/>
    </location>
</feature>
<feature type="compositionally biased region" description="Pro residues" evidence="2">
    <location>
        <begin position="216"/>
        <end position="231"/>
    </location>
</feature>
<keyword evidence="1" id="KW-0862">Zinc</keyword>
<dbReference type="InterPro" id="IPR040373">
    <property type="entry name" value="CASZ1"/>
</dbReference>
<reference evidence="4" key="1">
    <citation type="submission" date="2025-08" db="UniProtKB">
        <authorList>
            <consortium name="Ensembl"/>
        </authorList>
    </citation>
    <scope>IDENTIFICATION</scope>
</reference>
<dbReference type="GO" id="GO:0005634">
    <property type="term" value="C:nucleus"/>
    <property type="evidence" value="ECO:0007669"/>
    <property type="project" value="TreeGrafter"/>
</dbReference>
<dbReference type="GeneTree" id="ENSGT00390000008187"/>
<protein>
    <recommendedName>
        <fullName evidence="3">C2H2-type domain-containing protein</fullName>
    </recommendedName>
</protein>
<dbReference type="Ensembl" id="ENSEBUT00000002387.1">
    <property type="protein sequence ID" value="ENSEBUP00000002041.1"/>
    <property type="gene ID" value="ENSEBUG00000001602.1"/>
</dbReference>
<evidence type="ECO:0000313" key="4">
    <source>
        <dbReference type="Ensembl" id="ENSEBUP00000002041.1"/>
    </source>
</evidence>
<dbReference type="PANTHER" id="PTHR12451">
    <property type="entry name" value="TRANSCRIPTION FACTOR CASTOR PROTEIN MING -RELATED"/>
    <property type="match status" value="1"/>
</dbReference>
<keyword evidence="5" id="KW-1185">Reference proteome</keyword>
<feature type="region of interest" description="Disordered" evidence="2">
    <location>
        <begin position="586"/>
        <end position="635"/>
    </location>
</feature>
<dbReference type="GO" id="GO:0045944">
    <property type="term" value="P:positive regulation of transcription by RNA polymerase II"/>
    <property type="evidence" value="ECO:0007669"/>
    <property type="project" value="TreeGrafter"/>
</dbReference>
<dbReference type="PANTHER" id="PTHR12451:SF0">
    <property type="entry name" value="ZINC FINGER PROTEIN CASTOR HOMOLOG 1"/>
    <property type="match status" value="1"/>
</dbReference>
<keyword evidence="1" id="KW-0479">Metal-binding</keyword>
<feature type="region of interest" description="Disordered" evidence="2">
    <location>
        <begin position="83"/>
        <end position="135"/>
    </location>
</feature>
<dbReference type="InterPro" id="IPR013087">
    <property type="entry name" value="Znf_C2H2_type"/>
</dbReference>
<name>A0A8C4PWQ2_EPTBU</name>
<feature type="compositionally biased region" description="Acidic residues" evidence="2">
    <location>
        <begin position="103"/>
        <end position="112"/>
    </location>
</feature>